<dbReference type="Gene3D" id="3.90.1150.10">
    <property type="entry name" value="Aspartate Aminotransferase, domain 1"/>
    <property type="match status" value="1"/>
</dbReference>
<sequence length="51" mass="5543">DRGWAVRRGDTFPGLTGDHLRVAVRDPGTSRAFAAVLAEILAETATPEEHR</sequence>
<reference evidence="1 2" key="1">
    <citation type="submission" date="2018-06" db="EMBL/GenBank/DDBJ databases">
        <title>Draft genome sequence of Modestobacter versicolor CP153-2.</title>
        <authorList>
            <person name="Gundlapally S.R."/>
        </authorList>
    </citation>
    <scope>NUCLEOTIDE SEQUENCE [LARGE SCALE GENOMIC DNA]</scope>
    <source>
        <strain evidence="1 2">CP153-2</strain>
    </source>
</reference>
<gene>
    <name evidence="1" type="ORF">DMO24_23500</name>
</gene>
<dbReference type="AlphaFoldDB" id="A0A323V2A0"/>
<dbReference type="EMBL" id="QKNV01000523">
    <property type="protein sequence ID" value="PZA18922.1"/>
    <property type="molecule type" value="Genomic_DNA"/>
</dbReference>
<organism evidence="1 2">
    <name type="scientific">Modestobacter versicolor</name>
    <dbReference type="NCBI Taxonomy" id="429133"/>
    <lineage>
        <taxon>Bacteria</taxon>
        <taxon>Bacillati</taxon>
        <taxon>Actinomycetota</taxon>
        <taxon>Actinomycetes</taxon>
        <taxon>Geodermatophilales</taxon>
        <taxon>Geodermatophilaceae</taxon>
        <taxon>Modestobacter</taxon>
    </lineage>
</organism>
<dbReference type="GO" id="GO:0008483">
    <property type="term" value="F:transaminase activity"/>
    <property type="evidence" value="ECO:0007669"/>
    <property type="project" value="UniProtKB-KW"/>
</dbReference>
<keyword evidence="1" id="KW-0032">Aminotransferase</keyword>
<dbReference type="InterPro" id="IPR015422">
    <property type="entry name" value="PyrdxlP-dep_Trfase_small"/>
</dbReference>
<accession>A0A323V2A0</accession>
<protein>
    <submittedName>
        <fullName evidence="1">Aminotransferase</fullName>
    </submittedName>
</protein>
<keyword evidence="2" id="KW-1185">Reference proteome</keyword>
<dbReference type="Proteomes" id="UP000247602">
    <property type="component" value="Unassembled WGS sequence"/>
</dbReference>
<keyword evidence="1" id="KW-0808">Transferase</keyword>
<feature type="non-terminal residue" evidence="1">
    <location>
        <position position="1"/>
    </location>
</feature>
<name>A0A323V2A0_9ACTN</name>
<evidence type="ECO:0000313" key="1">
    <source>
        <dbReference type="EMBL" id="PZA18922.1"/>
    </source>
</evidence>
<proteinExistence type="predicted"/>
<comment type="caution">
    <text evidence="1">The sequence shown here is derived from an EMBL/GenBank/DDBJ whole genome shotgun (WGS) entry which is preliminary data.</text>
</comment>
<evidence type="ECO:0000313" key="2">
    <source>
        <dbReference type="Proteomes" id="UP000247602"/>
    </source>
</evidence>